<sequence length="295" mass="32911">MTPDSVGNTPQTYSSPPVTIILTIVLLVLFFVGFFSIYFCRCFLENLIYAWYFRRNSAGTTVGPVHTNGRPGLDPLIINSFPTFTYSSVKDYRKEKYGLECAICLSEFVGDDVLRLLTPCCHVFHQECIDLWFELHKTCPVCRQSLDSVEESLQKSPAPPAHYNSPMHEINEDEPLEDTFSITIKDDNDEGRGGQSEGRVVAANSATHTGDQQIGDGQKKMEKFSRSHSTGHSIVKRGEDRFTLRLPEHLHAKLIRGHNWTGSCTTFGEFKSKTSAGNGGFGEVSDFSGGDVRRV</sequence>
<accession>A0ACC0LP93</accession>
<comment type="caution">
    <text evidence="1">The sequence shown here is derived from an EMBL/GenBank/DDBJ whole genome shotgun (WGS) entry which is preliminary data.</text>
</comment>
<name>A0ACC0LP93_RHOML</name>
<gene>
    <name evidence="1" type="ORF">RHMOL_Rhmol11G0059200</name>
</gene>
<proteinExistence type="predicted"/>
<evidence type="ECO:0000313" key="1">
    <source>
        <dbReference type="EMBL" id="KAI8530450.1"/>
    </source>
</evidence>
<keyword evidence="2" id="KW-1185">Reference proteome</keyword>
<evidence type="ECO:0000313" key="2">
    <source>
        <dbReference type="Proteomes" id="UP001062846"/>
    </source>
</evidence>
<organism evidence="1 2">
    <name type="scientific">Rhododendron molle</name>
    <name type="common">Chinese azalea</name>
    <name type="synonym">Azalea mollis</name>
    <dbReference type="NCBI Taxonomy" id="49168"/>
    <lineage>
        <taxon>Eukaryota</taxon>
        <taxon>Viridiplantae</taxon>
        <taxon>Streptophyta</taxon>
        <taxon>Embryophyta</taxon>
        <taxon>Tracheophyta</taxon>
        <taxon>Spermatophyta</taxon>
        <taxon>Magnoliopsida</taxon>
        <taxon>eudicotyledons</taxon>
        <taxon>Gunneridae</taxon>
        <taxon>Pentapetalae</taxon>
        <taxon>asterids</taxon>
        <taxon>Ericales</taxon>
        <taxon>Ericaceae</taxon>
        <taxon>Ericoideae</taxon>
        <taxon>Rhodoreae</taxon>
        <taxon>Rhododendron</taxon>
    </lineage>
</organism>
<reference evidence="1" key="1">
    <citation type="submission" date="2022-02" db="EMBL/GenBank/DDBJ databases">
        <title>Plant Genome Project.</title>
        <authorList>
            <person name="Zhang R.-G."/>
        </authorList>
    </citation>
    <scope>NUCLEOTIDE SEQUENCE</scope>
    <source>
        <strain evidence="1">AT1</strain>
    </source>
</reference>
<dbReference type="Proteomes" id="UP001062846">
    <property type="component" value="Chromosome 11"/>
</dbReference>
<protein>
    <submittedName>
        <fullName evidence="1">Uncharacterized protein</fullName>
    </submittedName>
</protein>
<dbReference type="EMBL" id="CM046398">
    <property type="protein sequence ID" value="KAI8530450.1"/>
    <property type="molecule type" value="Genomic_DNA"/>
</dbReference>